<proteinExistence type="predicted"/>
<evidence type="ECO:0000313" key="2">
    <source>
        <dbReference type="Proteomes" id="UP000294558"/>
    </source>
</evidence>
<organism evidence="1 2">
    <name type="scientific">Ilumatobacter fluminis</name>
    <dbReference type="NCBI Taxonomy" id="467091"/>
    <lineage>
        <taxon>Bacteria</taxon>
        <taxon>Bacillati</taxon>
        <taxon>Actinomycetota</taxon>
        <taxon>Acidimicrobiia</taxon>
        <taxon>Acidimicrobiales</taxon>
        <taxon>Ilumatobacteraceae</taxon>
        <taxon>Ilumatobacter</taxon>
    </lineage>
</organism>
<keyword evidence="2" id="KW-1185">Reference proteome</keyword>
<dbReference type="Proteomes" id="UP000294558">
    <property type="component" value="Unassembled WGS sequence"/>
</dbReference>
<evidence type="ECO:0008006" key="3">
    <source>
        <dbReference type="Google" id="ProtNLM"/>
    </source>
</evidence>
<comment type="caution">
    <text evidence="1">The sequence shown here is derived from an EMBL/GenBank/DDBJ whole genome shotgun (WGS) entry which is preliminary data.</text>
</comment>
<dbReference type="Gene3D" id="3.40.1000.10">
    <property type="entry name" value="Mog1/PsbP, alpha/beta/alpha sandwich"/>
    <property type="match status" value="1"/>
</dbReference>
<dbReference type="AlphaFoldDB" id="A0A4R7HWW8"/>
<protein>
    <recommendedName>
        <fullName evidence="3">DUF1795 domain-containing protein</fullName>
    </recommendedName>
</protein>
<reference evidence="1 2" key="1">
    <citation type="submission" date="2019-03" db="EMBL/GenBank/DDBJ databases">
        <title>Sequencing the genomes of 1000 actinobacteria strains.</title>
        <authorList>
            <person name="Klenk H.-P."/>
        </authorList>
    </citation>
    <scope>NUCLEOTIDE SEQUENCE [LARGE SCALE GENOMIC DNA]</scope>
    <source>
        <strain evidence="1 2">DSM 18936</strain>
    </source>
</reference>
<gene>
    <name evidence="1" type="ORF">BDK89_0231</name>
</gene>
<dbReference type="EMBL" id="SOAU01000001">
    <property type="protein sequence ID" value="TDT14676.1"/>
    <property type="molecule type" value="Genomic_DNA"/>
</dbReference>
<sequence>MVDKQTVRIPSGDVPAVPTFDVDVADGWVAVTAPGAVARLSDERHPTRSITVTSLRVDDETGLRDVAVRSFARQRQAHPSAEIRAQRTGRFGDRLVYLREVAIGGTTPVAQLQAMFLIESGPARDAFSFVGTAPVGELDEFGPVFVDVVASFREADPA</sequence>
<evidence type="ECO:0000313" key="1">
    <source>
        <dbReference type="EMBL" id="TDT14676.1"/>
    </source>
</evidence>
<name>A0A4R7HWW8_9ACTN</name>
<accession>A0A4R7HWW8</accession>